<evidence type="ECO:0000313" key="1">
    <source>
        <dbReference type="EMBL" id="OFD82685.1"/>
    </source>
</evidence>
<organism evidence="1 2">
    <name type="scientific">Bacillus mycoides</name>
    <dbReference type="NCBI Taxonomy" id="1405"/>
    <lineage>
        <taxon>Bacteria</taxon>
        <taxon>Bacillati</taxon>
        <taxon>Bacillota</taxon>
        <taxon>Bacilli</taxon>
        <taxon>Bacillales</taxon>
        <taxon>Bacillaceae</taxon>
        <taxon>Bacillus</taxon>
        <taxon>Bacillus cereus group</taxon>
    </lineage>
</organism>
<sequence length="154" mass="17864">MHTALSVLYCLKKLNLHNIISIENGVDSRYTVKLTHFINEETEKANSYAYISPVVFMKAFFKLSVAARKQTLAVYIASYIKNTRIKSVLEEMNIGKFASNTNKFIHVLKHTYHRQIRSVTRSLRDMVDRNKEYPTKLVYNTEKIIKSNITISNS</sequence>
<dbReference type="EMBL" id="LXLT01000018">
    <property type="protein sequence ID" value="OFD82685.1"/>
    <property type="molecule type" value="Genomic_DNA"/>
</dbReference>
<comment type="caution">
    <text evidence="1">The sequence shown here is derived from an EMBL/GenBank/DDBJ whole genome shotgun (WGS) entry which is preliminary data.</text>
</comment>
<dbReference type="Proteomes" id="UP000175706">
    <property type="component" value="Unassembled WGS sequence"/>
</dbReference>
<accession>A0A1E8BBS0</accession>
<gene>
    <name evidence="1" type="ORF">BWGOE8_12700</name>
</gene>
<evidence type="ECO:0000313" key="2">
    <source>
        <dbReference type="Proteomes" id="UP000175706"/>
    </source>
</evidence>
<dbReference type="AlphaFoldDB" id="A0A1E8BBS0"/>
<name>A0A1E8BBS0_BACMY</name>
<protein>
    <submittedName>
        <fullName evidence="1">Uncharacterized protein</fullName>
    </submittedName>
</protein>
<reference evidence="1 2" key="1">
    <citation type="submission" date="2016-05" db="EMBL/GenBank/DDBJ databases">
        <title>Bacillus thuringiensis and Bacillus weihenstephanensis as novel biocontrol agents of wilt causing Verticillium species.</title>
        <authorList>
            <person name="Hollensteiner J."/>
            <person name="Wemheuer F."/>
            <person name="Harting R."/>
            <person name="Kolarzyk A."/>
            <person name="Diaz-Valerio S."/>
            <person name="Poehlein A."/>
            <person name="Brzuszkiewicz E."/>
            <person name="Nesemann K."/>
            <person name="Braus-Stromeyer S."/>
            <person name="Braus G."/>
            <person name="Daniel R."/>
            <person name="Liesegang H."/>
        </authorList>
    </citation>
    <scope>NUCLEOTIDE SEQUENCE [LARGE SCALE GENOMIC DNA]</scope>
    <source>
        <strain evidence="1 2">GOE8</strain>
    </source>
</reference>
<proteinExistence type="predicted"/>